<feature type="transmembrane region" description="Helical" evidence="1">
    <location>
        <begin position="146"/>
        <end position="167"/>
    </location>
</feature>
<dbReference type="Proteomes" id="UP000822688">
    <property type="component" value="Chromosome 11"/>
</dbReference>
<feature type="transmembrane region" description="Helical" evidence="1">
    <location>
        <begin position="80"/>
        <end position="98"/>
    </location>
</feature>
<proteinExistence type="predicted"/>
<reference evidence="2 3" key="1">
    <citation type="submission" date="2020-06" db="EMBL/GenBank/DDBJ databases">
        <title>WGS assembly of Ceratodon purpureus strain R40.</title>
        <authorList>
            <person name="Carey S.B."/>
            <person name="Jenkins J."/>
            <person name="Shu S."/>
            <person name="Lovell J.T."/>
            <person name="Sreedasyam A."/>
            <person name="Maumus F."/>
            <person name="Tiley G.P."/>
            <person name="Fernandez-Pozo N."/>
            <person name="Barry K."/>
            <person name="Chen C."/>
            <person name="Wang M."/>
            <person name="Lipzen A."/>
            <person name="Daum C."/>
            <person name="Saski C.A."/>
            <person name="Payton A.C."/>
            <person name="Mcbreen J.C."/>
            <person name="Conrad R.E."/>
            <person name="Kollar L.M."/>
            <person name="Olsson S."/>
            <person name="Huttunen S."/>
            <person name="Landis J.B."/>
            <person name="Wickett N.J."/>
            <person name="Johnson M.G."/>
            <person name="Rensing S.A."/>
            <person name="Grimwood J."/>
            <person name="Schmutz J."/>
            <person name="Mcdaniel S.F."/>
        </authorList>
    </citation>
    <scope>NUCLEOTIDE SEQUENCE [LARGE SCALE GENOMIC DNA]</scope>
    <source>
        <strain evidence="2 3">R40</strain>
    </source>
</reference>
<organism evidence="2 3">
    <name type="scientific">Ceratodon purpureus</name>
    <name type="common">Fire moss</name>
    <name type="synonym">Dicranum purpureum</name>
    <dbReference type="NCBI Taxonomy" id="3225"/>
    <lineage>
        <taxon>Eukaryota</taxon>
        <taxon>Viridiplantae</taxon>
        <taxon>Streptophyta</taxon>
        <taxon>Embryophyta</taxon>
        <taxon>Bryophyta</taxon>
        <taxon>Bryophytina</taxon>
        <taxon>Bryopsida</taxon>
        <taxon>Dicranidae</taxon>
        <taxon>Pseudoditrichales</taxon>
        <taxon>Ditrichaceae</taxon>
        <taxon>Ceratodon</taxon>
    </lineage>
</organism>
<comment type="caution">
    <text evidence="2">The sequence shown here is derived from an EMBL/GenBank/DDBJ whole genome shotgun (WGS) entry which is preliminary data.</text>
</comment>
<protein>
    <submittedName>
        <fullName evidence="2">Uncharacterized protein</fullName>
    </submittedName>
</protein>
<feature type="transmembrane region" description="Helical" evidence="1">
    <location>
        <begin position="118"/>
        <end position="140"/>
    </location>
</feature>
<sequence length="233" mass="24729">MAEIAKEVGTIGGIATVSVLHSFIPTHWLPFSIVGRAQNWSISRILLVTAFGAICHVLSTSLLGIGAIYMANTIAGEETVHLIASVILIALGATYILMHFSGKGGHGAHNHSMEKMAVAGLILLPALSPCATTLPVFLAVANGSNATLALAIGVLLVSTLTVMLTLVTLSYYGAAQLKFRWIERNDKLLVGTVLCAVGILTYFFHDHDHEAHGLVGTVEDLHNAGVHIHHHHD</sequence>
<evidence type="ECO:0000313" key="3">
    <source>
        <dbReference type="Proteomes" id="UP000822688"/>
    </source>
</evidence>
<evidence type="ECO:0000256" key="1">
    <source>
        <dbReference type="SAM" id="Phobius"/>
    </source>
</evidence>
<feature type="transmembrane region" description="Helical" evidence="1">
    <location>
        <begin position="45"/>
        <end position="68"/>
    </location>
</feature>
<dbReference type="PANTHER" id="PTHR36394:SF1">
    <property type="entry name" value="OS01G0277700 PROTEIN"/>
    <property type="match status" value="1"/>
</dbReference>
<dbReference type="EMBL" id="CM026432">
    <property type="protein sequence ID" value="KAG0557348.1"/>
    <property type="molecule type" value="Genomic_DNA"/>
</dbReference>
<evidence type="ECO:0000313" key="2">
    <source>
        <dbReference type="EMBL" id="KAG0557348.1"/>
    </source>
</evidence>
<dbReference type="AlphaFoldDB" id="A0A8T0GHV6"/>
<keyword evidence="1" id="KW-1133">Transmembrane helix</keyword>
<keyword evidence="1" id="KW-0812">Transmembrane</keyword>
<gene>
    <name evidence="2" type="ORF">KC19_11G122500</name>
</gene>
<dbReference type="PANTHER" id="PTHR36394">
    <property type="entry name" value="OS01G0277700 PROTEIN"/>
    <property type="match status" value="1"/>
</dbReference>
<feature type="transmembrane region" description="Helical" evidence="1">
    <location>
        <begin position="188"/>
        <end position="205"/>
    </location>
</feature>
<keyword evidence="1" id="KW-0472">Membrane</keyword>
<dbReference type="OrthoDB" id="1902618at2759"/>
<accession>A0A8T0GHV6</accession>
<keyword evidence="3" id="KW-1185">Reference proteome</keyword>
<name>A0A8T0GHV6_CERPU</name>